<dbReference type="EMBL" id="CP032568">
    <property type="protein sequence ID" value="AYF78209.1"/>
    <property type="molecule type" value="Genomic_DNA"/>
</dbReference>
<accession>A0A386ZNE4</accession>
<gene>
    <name evidence="2" type="ORF">D7D52_35170</name>
</gene>
<dbReference type="PROSITE" id="PS51257">
    <property type="entry name" value="PROKAR_LIPOPROTEIN"/>
    <property type="match status" value="1"/>
</dbReference>
<proteinExistence type="predicted"/>
<dbReference type="RefSeq" id="WP_120743292.1">
    <property type="nucleotide sequence ID" value="NZ_CP032568.1"/>
</dbReference>
<evidence type="ECO:0000256" key="1">
    <source>
        <dbReference type="SAM" id="MobiDB-lite"/>
    </source>
</evidence>
<feature type="region of interest" description="Disordered" evidence="1">
    <location>
        <begin position="29"/>
        <end position="70"/>
    </location>
</feature>
<evidence type="ECO:0000313" key="3">
    <source>
        <dbReference type="Proteomes" id="UP000267164"/>
    </source>
</evidence>
<evidence type="ECO:0000313" key="2">
    <source>
        <dbReference type="EMBL" id="AYF78209.1"/>
    </source>
</evidence>
<dbReference type="OrthoDB" id="4561406at2"/>
<dbReference type="Proteomes" id="UP000267164">
    <property type="component" value="Chromosome"/>
</dbReference>
<organism evidence="2 3">
    <name type="scientific">Nocardia yunnanensis</name>
    <dbReference type="NCBI Taxonomy" id="2382165"/>
    <lineage>
        <taxon>Bacteria</taxon>
        <taxon>Bacillati</taxon>
        <taxon>Actinomycetota</taxon>
        <taxon>Actinomycetes</taxon>
        <taxon>Mycobacteriales</taxon>
        <taxon>Nocardiaceae</taxon>
        <taxon>Nocardia</taxon>
    </lineage>
</organism>
<protein>
    <submittedName>
        <fullName evidence="2">Uncharacterized protein</fullName>
    </submittedName>
</protein>
<name>A0A386ZNE4_9NOCA</name>
<feature type="compositionally biased region" description="Polar residues" evidence="1">
    <location>
        <begin position="37"/>
        <end position="56"/>
    </location>
</feature>
<sequence length="157" mass="15190">MRIPMTASGIRTGIALGALTAALTTGCAASTSGTATPAPNTDRASTTGPMTTSAASAPTPKPGLPAARNGTDLDACADGNCEIQVDGPTTIPTPGLPRIGGSVTIQQISAQAVTAAAKVFGFPAASTAPAGGTLFLNGLTIKVVAVQGSSAVLRLST</sequence>
<keyword evidence="3" id="KW-1185">Reference proteome</keyword>
<dbReference type="KEGG" id="nyu:D7D52_35170"/>
<dbReference type="AlphaFoldDB" id="A0A386ZNE4"/>
<reference evidence="2 3" key="1">
    <citation type="submission" date="2018-09" db="EMBL/GenBank/DDBJ databases">
        <title>Nocardia yunnanensis sp. nov., an actinomycete isolated from a soil sample.</title>
        <authorList>
            <person name="Zhang J."/>
        </authorList>
    </citation>
    <scope>NUCLEOTIDE SEQUENCE [LARGE SCALE GENOMIC DNA]</scope>
    <source>
        <strain evidence="2 3">CFHS0054</strain>
    </source>
</reference>